<keyword evidence="2" id="KW-0238">DNA-binding</keyword>
<feature type="domain" description="HTH araC/xylS-type" evidence="4">
    <location>
        <begin position="178"/>
        <end position="276"/>
    </location>
</feature>
<dbReference type="Proteomes" id="UP000594967">
    <property type="component" value="Chromosome"/>
</dbReference>
<dbReference type="SUPFAM" id="SSF46689">
    <property type="entry name" value="Homeodomain-like"/>
    <property type="match status" value="2"/>
</dbReference>
<dbReference type="Pfam" id="PF12833">
    <property type="entry name" value="HTH_18"/>
    <property type="match status" value="1"/>
</dbReference>
<proteinExistence type="predicted"/>
<dbReference type="InterPro" id="IPR009057">
    <property type="entry name" value="Homeodomain-like_sf"/>
</dbReference>
<evidence type="ECO:0000313" key="6">
    <source>
        <dbReference type="EMBL" id="SQI39172.1"/>
    </source>
</evidence>
<dbReference type="Gene3D" id="1.10.10.60">
    <property type="entry name" value="Homeodomain-like"/>
    <property type="match status" value="2"/>
</dbReference>
<dbReference type="InterPro" id="IPR003313">
    <property type="entry name" value="AraC-bd"/>
</dbReference>
<dbReference type="EMBL" id="LS483469">
    <property type="protein sequence ID" value="SQI39172.1"/>
    <property type="molecule type" value="Genomic_DNA"/>
</dbReference>
<name>A0A2X4UWZ2_SERPL</name>
<evidence type="ECO:0000256" key="1">
    <source>
        <dbReference type="ARBA" id="ARBA00023015"/>
    </source>
</evidence>
<dbReference type="GeneID" id="57666970"/>
<dbReference type="GO" id="GO:0003700">
    <property type="term" value="F:DNA-binding transcription factor activity"/>
    <property type="evidence" value="ECO:0007669"/>
    <property type="project" value="InterPro"/>
</dbReference>
<dbReference type="InterPro" id="IPR018060">
    <property type="entry name" value="HTH_AraC"/>
</dbReference>
<gene>
    <name evidence="6" type="primary">btr_2</name>
    <name evidence="5" type="ORF">I6G64_01065</name>
    <name evidence="6" type="ORF">NCTC12961_02725</name>
</gene>
<dbReference type="EMBL" id="CP065673">
    <property type="protein sequence ID" value="QPS21057.1"/>
    <property type="molecule type" value="Genomic_DNA"/>
</dbReference>
<evidence type="ECO:0000259" key="4">
    <source>
        <dbReference type="PROSITE" id="PS01124"/>
    </source>
</evidence>
<evidence type="ECO:0000313" key="7">
    <source>
        <dbReference type="Proteomes" id="UP000248897"/>
    </source>
</evidence>
<evidence type="ECO:0000313" key="8">
    <source>
        <dbReference type="Proteomes" id="UP000594967"/>
    </source>
</evidence>
<organism evidence="6 7">
    <name type="scientific">Serratia plymuthica</name>
    <dbReference type="NCBI Taxonomy" id="82996"/>
    <lineage>
        <taxon>Bacteria</taxon>
        <taxon>Pseudomonadati</taxon>
        <taxon>Pseudomonadota</taxon>
        <taxon>Gammaproteobacteria</taxon>
        <taxon>Enterobacterales</taxon>
        <taxon>Yersiniaceae</taxon>
        <taxon>Serratia</taxon>
    </lineage>
</organism>
<dbReference type="PROSITE" id="PS01124">
    <property type="entry name" value="HTH_ARAC_FAMILY_2"/>
    <property type="match status" value="1"/>
</dbReference>
<dbReference type="GO" id="GO:0043565">
    <property type="term" value="F:sequence-specific DNA binding"/>
    <property type="evidence" value="ECO:0007669"/>
    <property type="project" value="InterPro"/>
</dbReference>
<dbReference type="Proteomes" id="UP000248897">
    <property type="component" value="Chromosome 1"/>
</dbReference>
<reference evidence="6 7" key="1">
    <citation type="submission" date="2018-06" db="EMBL/GenBank/DDBJ databases">
        <authorList>
            <consortium name="Pathogen Informatics"/>
            <person name="Doyle S."/>
        </authorList>
    </citation>
    <scope>NUCLEOTIDE SEQUENCE [LARGE SCALE GENOMIC DNA]</scope>
    <source>
        <strain evidence="6 7">NCTC12961</strain>
    </source>
</reference>
<protein>
    <submittedName>
        <fullName evidence="6">Bacillibactin transport regulator</fullName>
    </submittedName>
    <submittedName>
        <fullName evidence="5">Helix-turn-helix transcriptional regulator</fullName>
    </submittedName>
</protein>
<dbReference type="InterPro" id="IPR037923">
    <property type="entry name" value="HTH-like"/>
</dbReference>
<dbReference type="RefSeq" id="WP_013812712.1">
    <property type="nucleotide sequence ID" value="NZ_CAMITG010000002.1"/>
</dbReference>
<dbReference type="Pfam" id="PF02311">
    <property type="entry name" value="AraC_binding"/>
    <property type="match status" value="1"/>
</dbReference>
<keyword evidence="1" id="KW-0805">Transcription regulation</keyword>
<accession>A0A2X4UWZ2</accession>
<reference evidence="5 8" key="2">
    <citation type="submission" date="2020-12" db="EMBL/GenBank/DDBJ databases">
        <title>FDA dAtabase for Regulatory Grade micrObial Sequences (FDA-ARGOS): Supporting development and validation of Infectious Disease Dx tests.</title>
        <authorList>
            <person name="Sproer C."/>
            <person name="Gronow S."/>
            <person name="Severitt S."/>
            <person name="Schroder I."/>
            <person name="Tallon L."/>
            <person name="Sadzewicz L."/>
            <person name="Zhao X."/>
            <person name="Boylan J."/>
            <person name="Ott S."/>
            <person name="Bowen H."/>
            <person name="Vavikolanu K."/>
            <person name="Mehta A."/>
            <person name="Aluvathingal J."/>
            <person name="Nadendla S."/>
            <person name="Lowell S."/>
            <person name="Myers T."/>
            <person name="Yan Y."/>
            <person name="Sichtig H."/>
        </authorList>
    </citation>
    <scope>NUCLEOTIDE SEQUENCE [LARGE SCALE GENOMIC DNA]</scope>
    <source>
        <strain evidence="5 8">FDAARGOS_907</strain>
    </source>
</reference>
<keyword evidence="8" id="KW-1185">Reference proteome</keyword>
<dbReference type="AlphaFoldDB" id="A0A2X4UWZ2"/>
<dbReference type="SMART" id="SM00342">
    <property type="entry name" value="HTH_ARAC"/>
    <property type="match status" value="1"/>
</dbReference>
<evidence type="ECO:0000256" key="2">
    <source>
        <dbReference type="ARBA" id="ARBA00023125"/>
    </source>
</evidence>
<keyword evidence="3" id="KW-0804">Transcription</keyword>
<dbReference type="PANTHER" id="PTHR43280">
    <property type="entry name" value="ARAC-FAMILY TRANSCRIPTIONAL REGULATOR"/>
    <property type="match status" value="1"/>
</dbReference>
<evidence type="ECO:0000313" key="5">
    <source>
        <dbReference type="EMBL" id="QPS21057.1"/>
    </source>
</evidence>
<sequence length="283" mass="32755">MSDAGPIYEHIPVPTGRAFTLRRDDSTHFVGLSIATHFHLMYEVMWFPAARGSFTIGNETYLIKNNTLIFIPALLCHEMQLEPQQDHLRYLLQFEVQWLQNCAINLQPEQRIQPMIGYVTQSEADRIENLLGWATEHLKQDNAEELVLSLLKTFLLFTLQKINCPASTIAAEHIDRLIELIRYIDINQEYTLATSLAAKRCDWSVSYFSRTFKSIFGQTLQDFLLTRKLTKAVRLLSSTELKISEIAEQTDFTDSAYFCAKFKKIMGCSPRNFRIRIRKTGEF</sequence>
<dbReference type="OMA" id="NEIMWFR"/>
<dbReference type="SUPFAM" id="SSF51215">
    <property type="entry name" value="Regulatory protein AraC"/>
    <property type="match status" value="1"/>
</dbReference>
<dbReference type="PANTHER" id="PTHR43280:SF2">
    <property type="entry name" value="HTH-TYPE TRANSCRIPTIONAL REGULATOR EXSA"/>
    <property type="match status" value="1"/>
</dbReference>
<dbReference type="STRING" id="82996.ADP72_25135"/>
<evidence type="ECO:0000256" key="3">
    <source>
        <dbReference type="ARBA" id="ARBA00023163"/>
    </source>
</evidence>